<comment type="caution">
    <text evidence="2">The sequence shown here is derived from an EMBL/GenBank/DDBJ whole genome shotgun (WGS) entry which is preliminary data.</text>
</comment>
<reference evidence="2 3" key="1">
    <citation type="journal article" date="2021" name="Sci. Rep.">
        <title>The distribution of antibiotic resistance genes in chicken gut microbiota commensals.</title>
        <authorList>
            <person name="Juricova H."/>
            <person name="Matiasovicova J."/>
            <person name="Kubasova T."/>
            <person name="Cejkova D."/>
            <person name="Rychlik I."/>
        </authorList>
    </citation>
    <scope>NUCLEOTIDE SEQUENCE [LARGE SCALE GENOMIC DNA]</scope>
    <source>
        <strain evidence="2 3">An537</strain>
    </source>
</reference>
<accession>A0ABS2GCW6</accession>
<keyword evidence="3" id="KW-1185">Reference proteome</keyword>
<dbReference type="Proteomes" id="UP000707138">
    <property type="component" value="Unassembled WGS sequence"/>
</dbReference>
<evidence type="ECO:0000313" key="3">
    <source>
        <dbReference type="Proteomes" id="UP000707138"/>
    </source>
</evidence>
<feature type="transmembrane region" description="Helical" evidence="1">
    <location>
        <begin position="12"/>
        <end position="34"/>
    </location>
</feature>
<dbReference type="RefSeq" id="WP_205087295.1">
    <property type="nucleotide sequence ID" value="NZ_CALXQD010000003.1"/>
</dbReference>
<dbReference type="EMBL" id="JACJLA010000002">
    <property type="protein sequence ID" value="MBM6911979.1"/>
    <property type="molecule type" value="Genomic_DNA"/>
</dbReference>
<keyword evidence="1" id="KW-0472">Membrane</keyword>
<organism evidence="2 3">
    <name type="scientific">Veillonella magna</name>
    <dbReference type="NCBI Taxonomy" id="464322"/>
    <lineage>
        <taxon>Bacteria</taxon>
        <taxon>Bacillati</taxon>
        <taxon>Bacillota</taxon>
        <taxon>Negativicutes</taxon>
        <taxon>Veillonellales</taxon>
        <taxon>Veillonellaceae</taxon>
        <taxon>Veillonella</taxon>
    </lineage>
</organism>
<gene>
    <name evidence="2" type="ORF">H6A01_01375</name>
</gene>
<dbReference type="InterPro" id="IPR045584">
    <property type="entry name" value="Pilin-like"/>
</dbReference>
<keyword evidence="1" id="KW-0812">Transmembrane</keyword>
<proteinExistence type="predicted"/>
<evidence type="ECO:0008006" key="4">
    <source>
        <dbReference type="Google" id="ProtNLM"/>
    </source>
</evidence>
<name>A0ABS2GCW6_9FIRM</name>
<evidence type="ECO:0000313" key="2">
    <source>
        <dbReference type="EMBL" id="MBM6911979.1"/>
    </source>
</evidence>
<evidence type="ECO:0000256" key="1">
    <source>
        <dbReference type="SAM" id="Phobius"/>
    </source>
</evidence>
<keyword evidence="1" id="KW-1133">Transmembrane helix</keyword>
<protein>
    <recommendedName>
        <fullName evidence="4">Type II secretion system protein</fullName>
    </recommendedName>
</protein>
<sequence length="160" mass="18760">MKLKKEGSRQEGGLLIELMMYVALLGIFFAVAVLTMQSTMNEDRVFDTTTRQLYYAMRRMQIMTQRGSTTGGGRVNRMDVDEHGYSYNPFKKLWGEEEKRLPPTIKITLDGPSHPNLNVDAMFGQRTLYRMYIKDTVLKRTRTYIFSQQTPRIRWEDSTR</sequence>
<dbReference type="SUPFAM" id="SSF54523">
    <property type="entry name" value="Pili subunits"/>
    <property type="match status" value="1"/>
</dbReference>